<sequence>MPGLVWRLPYPLLVRGALSYWFFDTPHRVRLIKMSLGGPYERPDGSRELNPPE</sequence>
<comment type="caution">
    <text evidence="1">The sequence shown here is derived from an EMBL/GenBank/DDBJ whole genome shotgun (WGS) entry which is preliminary data.</text>
</comment>
<protein>
    <submittedName>
        <fullName evidence="1">Uncharacterized protein</fullName>
    </submittedName>
</protein>
<keyword evidence="3" id="KW-1185">Reference proteome</keyword>
<reference evidence="3 4" key="1">
    <citation type="submission" date="2019-05" db="EMBL/GenBank/DDBJ databases">
        <title>Emergence of the Ug99 lineage of the wheat stem rust pathogen through somatic hybridization.</title>
        <authorList>
            <person name="Li F."/>
            <person name="Upadhyaya N.M."/>
            <person name="Sperschneider J."/>
            <person name="Matny O."/>
            <person name="Nguyen-Phuc H."/>
            <person name="Mago R."/>
            <person name="Raley C."/>
            <person name="Miller M.E."/>
            <person name="Silverstein K.A.T."/>
            <person name="Henningsen E."/>
            <person name="Hirsch C.D."/>
            <person name="Visser B."/>
            <person name="Pretorius Z.A."/>
            <person name="Steffenson B.J."/>
            <person name="Schwessinger B."/>
            <person name="Dodds P.N."/>
            <person name="Figueroa M."/>
        </authorList>
    </citation>
    <scope>NUCLEOTIDE SEQUENCE [LARGE SCALE GENOMIC DNA]</scope>
    <source>
        <strain evidence="1">21-0</strain>
        <strain evidence="2 4">Ug99</strain>
    </source>
</reference>
<dbReference type="EMBL" id="VSWC01000106">
    <property type="protein sequence ID" value="KAA1085802.1"/>
    <property type="molecule type" value="Genomic_DNA"/>
</dbReference>
<dbReference type="EMBL" id="VDEP01000282">
    <property type="protein sequence ID" value="KAA1112157.1"/>
    <property type="molecule type" value="Genomic_DNA"/>
</dbReference>
<dbReference type="Proteomes" id="UP000325313">
    <property type="component" value="Unassembled WGS sequence"/>
</dbReference>
<gene>
    <name evidence="1" type="ORF">PGT21_020196</name>
    <name evidence="2" type="ORF">PGTUg99_012283</name>
</gene>
<organism evidence="1 3">
    <name type="scientific">Puccinia graminis f. sp. tritici</name>
    <dbReference type="NCBI Taxonomy" id="56615"/>
    <lineage>
        <taxon>Eukaryota</taxon>
        <taxon>Fungi</taxon>
        <taxon>Dikarya</taxon>
        <taxon>Basidiomycota</taxon>
        <taxon>Pucciniomycotina</taxon>
        <taxon>Pucciniomycetes</taxon>
        <taxon>Pucciniales</taxon>
        <taxon>Pucciniaceae</taxon>
        <taxon>Puccinia</taxon>
    </lineage>
</organism>
<name>A0A5B0NAT5_PUCGR</name>
<evidence type="ECO:0000313" key="1">
    <source>
        <dbReference type="EMBL" id="KAA1085802.1"/>
    </source>
</evidence>
<dbReference type="AlphaFoldDB" id="A0A5B0NAT5"/>
<evidence type="ECO:0000313" key="2">
    <source>
        <dbReference type="EMBL" id="KAA1112157.1"/>
    </source>
</evidence>
<accession>A0A5B0NAT5</accession>
<evidence type="ECO:0000313" key="3">
    <source>
        <dbReference type="Proteomes" id="UP000324748"/>
    </source>
</evidence>
<evidence type="ECO:0000313" key="4">
    <source>
        <dbReference type="Proteomes" id="UP000325313"/>
    </source>
</evidence>
<dbReference type="Proteomes" id="UP000324748">
    <property type="component" value="Unassembled WGS sequence"/>
</dbReference>
<proteinExistence type="predicted"/>